<dbReference type="AlphaFoldDB" id="A0A1I6M577"/>
<name>A0A1I6M577_9BACT</name>
<sequence length="75" mass="8817">MKHAEENVFEYWGYEVKKSVDPNAQDSYVLDYDDRRIEGLSGYDLTVYLLCEGLPATVLSQCEFYQTYIFARCQK</sequence>
<evidence type="ECO:0000313" key="2">
    <source>
        <dbReference type="Proteomes" id="UP000199024"/>
    </source>
</evidence>
<dbReference type="Proteomes" id="UP000199024">
    <property type="component" value="Unassembled WGS sequence"/>
</dbReference>
<accession>A0A1I6M577</accession>
<reference evidence="1 2" key="1">
    <citation type="submission" date="2016-10" db="EMBL/GenBank/DDBJ databases">
        <authorList>
            <person name="de Groot N.N."/>
        </authorList>
    </citation>
    <scope>NUCLEOTIDE SEQUENCE [LARGE SCALE GENOMIC DNA]</scope>
    <source>
        <strain evidence="1 2">DSM 21001</strain>
    </source>
</reference>
<evidence type="ECO:0000313" key="1">
    <source>
        <dbReference type="EMBL" id="SFS10840.1"/>
    </source>
</evidence>
<dbReference type="RefSeq" id="WP_089838654.1">
    <property type="nucleotide sequence ID" value="NZ_FOZL01000001.1"/>
</dbReference>
<gene>
    <name evidence="1" type="ORF">SAMN05421771_1855</name>
</gene>
<dbReference type="EMBL" id="FOZL01000001">
    <property type="protein sequence ID" value="SFS10840.1"/>
    <property type="molecule type" value="Genomic_DNA"/>
</dbReference>
<keyword evidence="2" id="KW-1185">Reference proteome</keyword>
<organism evidence="1 2">
    <name type="scientific">Granulicella pectinivorans</name>
    <dbReference type="NCBI Taxonomy" id="474950"/>
    <lineage>
        <taxon>Bacteria</taxon>
        <taxon>Pseudomonadati</taxon>
        <taxon>Acidobacteriota</taxon>
        <taxon>Terriglobia</taxon>
        <taxon>Terriglobales</taxon>
        <taxon>Acidobacteriaceae</taxon>
        <taxon>Granulicella</taxon>
    </lineage>
</organism>
<proteinExistence type="predicted"/>
<protein>
    <submittedName>
        <fullName evidence="1">Uncharacterized protein</fullName>
    </submittedName>
</protein>